<comment type="catalytic activity">
    <reaction evidence="1 4 5">
        <text>[protein]-peptidylproline (omega=180) = [protein]-peptidylproline (omega=0)</text>
        <dbReference type="Rhea" id="RHEA:16237"/>
        <dbReference type="Rhea" id="RHEA-COMP:10747"/>
        <dbReference type="Rhea" id="RHEA-COMP:10748"/>
        <dbReference type="ChEBI" id="CHEBI:83833"/>
        <dbReference type="ChEBI" id="CHEBI:83834"/>
        <dbReference type="EC" id="5.2.1.8"/>
    </reaction>
</comment>
<keyword evidence="9" id="KW-1185">Reference proteome</keyword>
<gene>
    <name evidence="8" type="ORF">GCM10023185_27090</name>
</gene>
<dbReference type="EC" id="5.2.1.8" evidence="5"/>
<feature type="chain" id="PRO_5046728093" description="Peptidyl-prolyl cis-trans isomerase" evidence="6">
    <location>
        <begin position="23"/>
        <end position="318"/>
    </location>
</feature>
<name>A0ABP8IJ24_9BACT</name>
<evidence type="ECO:0000256" key="3">
    <source>
        <dbReference type="ARBA" id="ARBA00023235"/>
    </source>
</evidence>
<evidence type="ECO:0000313" key="8">
    <source>
        <dbReference type="EMBL" id="GAA4359943.1"/>
    </source>
</evidence>
<organism evidence="8 9">
    <name type="scientific">Hymenobacter saemangeumensis</name>
    <dbReference type="NCBI Taxonomy" id="1084522"/>
    <lineage>
        <taxon>Bacteria</taxon>
        <taxon>Pseudomonadati</taxon>
        <taxon>Bacteroidota</taxon>
        <taxon>Cytophagia</taxon>
        <taxon>Cytophagales</taxon>
        <taxon>Hymenobacteraceae</taxon>
        <taxon>Hymenobacter</taxon>
    </lineage>
</organism>
<evidence type="ECO:0000313" key="9">
    <source>
        <dbReference type="Proteomes" id="UP001501153"/>
    </source>
</evidence>
<evidence type="ECO:0000256" key="6">
    <source>
        <dbReference type="SAM" id="SignalP"/>
    </source>
</evidence>
<dbReference type="Gene3D" id="3.10.50.40">
    <property type="match status" value="1"/>
</dbReference>
<sequence>MMRPTFFIPMLALLGLAQASQAQGPANFARLPSGIEYKLFRKDASGRFQPRALAPAGDAPYTSRAGQFMTMHIEYRTGRDSVLMNSRRMQAVPQPFPLAAQPVRGGLEDALTLMLPGDSAVFRFQADSVFSKTFRQPVPPFIKKAGNTLNVSVSTFEQFTEAEMAARQQKMQAEQQRLAAAAAAKQTAQDEAAILDYLKSKKATARKTPGGTYYLVTRPGSGPLPKQGQTVSVLYRGTILSTGQEFDASAKHGNQPFSFVLGQGQVIQGWDQGVAMLPKGSKAVLYIPSPLGYGTRGAGADIPPNAVLRFEVEVTDIK</sequence>
<protein>
    <recommendedName>
        <fullName evidence="5">Peptidyl-prolyl cis-trans isomerase</fullName>
        <ecNumber evidence="5">5.2.1.8</ecNumber>
    </recommendedName>
</protein>
<dbReference type="EMBL" id="BAABGZ010000029">
    <property type="protein sequence ID" value="GAA4359943.1"/>
    <property type="molecule type" value="Genomic_DNA"/>
</dbReference>
<proteinExistence type="inferred from homology"/>
<dbReference type="RefSeq" id="WP_345236600.1">
    <property type="nucleotide sequence ID" value="NZ_BAABGZ010000029.1"/>
</dbReference>
<comment type="caution">
    <text evidence="8">The sequence shown here is derived from an EMBL/GenBank/DDBJ whole genome shotgun (WGS) entry which is preliminary data.</text>
</comment>
<dbReference type="Proteomes" id="UP001501153">
    <property type="component" value="Unassembled WGS sequence"/>
</dbReference>
<keyword evidence="6" id="KW-0732">Signal</keyword>
<feature type="domain" description="PPIase FKBP-type" evidence="7">
    <location>
        <begin position="228"/>
        <end position="318"/>
    </location>
</feature>
<reference evidence="9" key="1">
    <citation type="journal article" date="2019" name="Int. J. Syst. Evol. Microbiol.">
        <title>The Global Catalogue of Microorganisms (GCM) 10K type strain sequencing project: providing services to taxonomists for standard genome sequencing and annotation.</title>
        <authorList>
            <consortium name="The Broad Institute Genomics Platform"/>
            <consortium name="The Broad Institute Genome Sequencing Center for Infectious Disease"/>
            <person name="Wu L."/>
            <person name="Ma J."/>
        </authorList>
    </citation>
    <scope>NUCLEOTIDE SEQUENCE [LARGE SCALE GENOMIC DNA]</scope>
    <source>
        <strain evidence="9">JCM 17923</strain>
    </source>
</reference>
<accession>A0ABP8IJ24</accession>
<feature type="signal peptide" evidence="6">
    <location>
        <begin position="1"/>
        <end position="22"/>
    </location>
</feature>
<comment type="similarity">
    <text evidence="5">Belongs to the FKBP-type PPIase family.</text>
</comment>
<dbReference type="InterPro" id="IPR046357">
    <property type="entry name" value="PPIase_dom_sf"/>
</dbReference>
<evidence type="ECO:0000256" key="5">
    <source>
        <dbReference type="RuleBase" id="RU003915"/>
    </source>
</evidence>
<dbReference type="PANTHER" id="PTHR10516:SF443">
    <property type="entry name" value="FK506-BINDING PROTEIN 59-RELATED"/>
    <property type="match status" value="1"/>
</dbReference>
<keyword evidence="3 4" id="KW-0413">Isomerase</keyword>
<dbReference type="SUPFAM" id="SSF54534">
    <property type="entry name" value="FKBP-like"/>
    <property type="match status" value="2"/>
</dbReference>
<evidence type="ECO:0000256" key="4">
    <source>
        <dbReference type="PROSITE-ProRule" id="PRU00277"/>
    </source>
</evidence>
<keyword evidence="2 4" id="KW-0697">Rotamase</keyword>
<evidence type="ECO:0000256" key="2">
    <source>
        <dbReference type="ARBA" id="ARBA00023110"/>
    </source>
</evidence>
<dbReference type="Pfam" id="PF00254">
    <property type="entry name" value="FKBP_C"/>
    <property type="match status" value="1"/>
</dbReference>
<evidence type="ECO:0000256" key="1">
    <source>
        <dbReference type="ARBA" id="ARBA00000971"/>
    </source>
</evidence>
<dbReference type="InterPro" id="IPR001179">
    <property type="entry name" value="PPIase_FKBP_dom"/>
</dbReference>
<dbReference type="PANTHER" id="PTHR10516">
    <property type="entry name" value="PEPTIDYL-PROLYL CIS-TRANS ISOMERASE"/>
    <property type="match status" value="1"/>
</dbReference>
<dbReference type="InterPro" id="IPR050689">
    <property type="entry name" value="FKBP-type_PPIase"/>
</dbReference>
<dbReference type="PROSITE" id="PS50059">
    <property type="entry name" value="FKBP_PPIASE"/>
    <property type="match status" value="1"/>
</dbReference>
<evidence type="ECO:0000259" key="7">
    <source>
        <dbReference type="PROSITE" id="PS50059"/>
    </source>
</evidence>